<dbReference type="OMA" id="TGYFMEA"/>
<dbReference type="InParanoid" id="E4US01"/>
<accession>E4US01</accession>
<organism evidence="3">
    <name type="scientific">Arthroderma gypseum (strain ATCC MYA-4604 / CBS 118893)</name>
    <name type="common">Microsporum gypseum</name>
    <dbReference type="NCBI Taxonomy" id="535722"/>
    <lineage>
        <taxon>Eukaryota</taxon>
        <taxon>Fungi</taxon>
        <taxon>Dikarya</taxon>
        <taxon>Ascomycota</taxon>
        <taxon>Pezizomycotina</taxon>
        <taxon>Eurotiomycetes</taxon>
        <taxon>Eurotiomycetidae</taxon>
        <taxon>Onygenales</taxon>
        <taxon>Arthrodermataceae</taxon>
        <taxon>Nannizzia</taxon>
    </lineage>
</organism>
<dbReference type="EMBL" id="DS989824">
    <property type="protein sequence ID" value="EFR01258.1"/>
    <property type="molecule type" value="Genomic_DNA"/>
</dbReference>
<keyword evidence="3" id="KW-1185">Reference proteome</keyword>
<protein>
    <submittedName>
        <fullName evidence="2">Uncharacterized protein</fullName>
    </submittedName>
</protein>
<dbReference type="STRING" id="535722.E4US01"/>
<dbReference type="GeneID" id="10029376"/>
<dbReference type="RefSeq" id="XP_003174088.1">
    <property type="nucleotide sequence ID" value="XM_003174040.1"/>
</dbReference>
<evidence type="ECO:0000313" key="2">
    <source>
        <dbReference type="EMBL" id="EFR01258.1"/>
    </source>
</evidence>
<sequence>MSEGHFHTSAVSYAGPLLTPKISEELPSKPPRRTKQREGSSEDDGPAILGDTELRNEDYRCGGPNLVRLPALSEVIKSSEPIRILFEKELIGPLRDVLEKWNVDSQYINVVRRYSVRARPEAPAATVIVSAKKHELDNSWLLACRGIRDLFLEHGQATLQIEISDGRALEPIISQSIPRHDPFAHAWPELQSQILAILSDMEWTLLTVLLRGPPGGPFIPTIVICVREDSLQNWNDTRDTIVQHLDSNYLTHITVEILRDSIFHCSDQEGTLDERDWDMKAKLGGSLGLRGKSTSSFTFGGFLELEFSHGQWRKYGVTNFHCVANDKHLDDWKKHGILPGDSRNYLSVDHPSLADHSMSIRYYENKATRIRTESYYEIKKRLEDEDPSLSENTKTTFNYDTDRLNGYIKKVKLANAFHQQGNRYLGGVYAASGYRISTTSRMLDWALIEVRSERLSKNKIPLMEDIPESRRGEYHPASAVLQAATPVEADMSLCKVGRRTGFTEGRLNTLHVTQVQKWSQNKDGSWTKICGSLHEIVPVAPQGRFGDAGDSGSFIMDRHGSFVGLYVGGCLETGTGYFMEASDLFHDIEKITGATNVRVP</sequence>
<gene>
    <name evidence="2" type="ORF">MGYG_04263</name>
</gene>
<dbReference type="Proteomes" id="UP000002669">
    <property type="component" value="Unassembled WGS sequence"/>
</dbReference>
<name>E4US01_ARTGP</name>
<evidence type="ECO:0000256" key="1">
    <source>
        <dbReference type="SAM" id="MobiDB-lite"/>
    </source>
</evidence>
<proteinExistence type="predicted"/>
<dbReference type="VEuPathDB" id="FungiDB:MGYG_04263"/>
<dbReference type="AlphaFoldDB" id="E4US01"/>
<reference evidence="3" key="1">
    <citation type="journal article" date="2012" name="MBio">
        <title>Comparative genome analysis of Trichophyton rubrum and related dermatophytes reveals candidate genes involved in infection.</title>
        <authorList>
            <person name="Martinez D.A."/>
            <person name="Oliver B.G."/>
            <person name="Graeser Y."/>
            <person name="Goldberg J.M."/>
            <person name="Li W."/>
            <person name="Martinez-Rossi N.M."/>
            <person name="Monod M."/>
            <person name="Shelest E."/>
            <person name="Barton R.C."/>
            <person name="Birch E."/>
            <person name="Brakhage A.A."/>
            <person name="Chen Z."/>
            <person name="Gurr S.J."/>
            <person name="Heiman D."/>
            <person name="Heitman J."/>
            <person name="Kosti I."/>
            <person name="Rossi A."/>
            <person name="Saif S."/>
            <person name="Samalova M."/>
            <person name="Saunders C.W."/>
            <person name="Shea T."/>
            <person name="Summerbell R.C."/>
            <person name="Xu J."/>
            <person name="Young S."/>
            <person name="Zeng Q."/>
            <person name="Birren B.W."/>
            <person name="Cuomo C.A."/>
            <person name="White T.C."/>
        </authorList>
    </citation>
    <scope>NUCLEOTIDE SEQUENCE [LARGE SCALE GENOMIC DNA]</scope>
    <source>
        <strain evidence="3">ATCC MYA-4604 / CBS 118893</strain>
    </source>
</reference>
<feature type="region of interest" description="Disordered" evidence="1">
    <location>
        <begin position="1"/>
        <end position="56"/>
    </location>
</feature>
<evidence type="ECO:0000313" key="3">
    <source>
        <dbReference type="Proteomes" id="UP000002669"/>
    </source>
</evidence>
<dbReference type="HOGENOM" id="CLU_028989_0_0_1"/>
<dbReference type="OrthoDB" id="5424209at2759"/>
<dbReference type="eggNOG" id="ENOG502QR0D">
    <property type="taxonomic scope" value="Eukaryota"/>
</dbReference>